<dbReference type="eggNOG" id="ENOG502RC24">
    <property type="taxonomic scope" value="Eukaryota"/>
</dbReference>
<keyword evidence="3" id="KW-1185">Reference proteome</keyword>
<protein>
    <submittedName>
        <fullName evidence="2">Uncharacterized protein</fullName>
    </submittedName>
</protein>
<proteinExistence type="predicted"/>
<reference evidence="3" key="1">
    <citation type="journal article" date="2012" name="Proc. Natl. Acad. Sci. U.S.A.">
        <title>Genome sequence of the button mushroom Agaricus bisporus reveals mechanisms governing adaptation to a humic-rich ecological niche.</title>
        <authorList>
            <person name="Morin E."/>
            <person name="Kohler A."/>
            <person name="Baker A.R."/>
            <person name="Foulongne-Oriol M."/>
            <person name="Lombard V."/>
            <person name="Nagy L.G."/>
            <person name="Ohm R.A."/>
            <person name="Patyshakuliyeva A."/>
            <person name="Brun A."/>
            <person name="Aerts A.L."/>
            <person name="Bailey A.M."/>
            <person name="Billette C."/>
            <person name="Coutinho P.M."/>
            <person name="Deakin G."/>
            <person name="Doddapaneni H."/>
            <person name="Floudas D."/>
            <person name="Grimwood J."/>
            <person name="Hilden K."/>
            <person name="Kuees U."/>
            <person name="LaButti K.M."/>
            <person name="Lapidus A."/>
            <person name="Lindquist E.A."/>
            <person name="Lucas S.M."/>
            <person name="Murat C."/>
            <person name="Riley R.W."/>
            <person name="Salamov A.A."/>
            <person name="Schmutz J."/>
            <person name="Subramanian V."/>
            <person name="Woesten H.A.B."/>
            <person name="Xu J."/>
            <person name="Eastwood D.C."/>
            <person name="Foster G.D."/>
            <person name="Sonnenberg A.S."/>
            <person name="Cullen D."/>
            <person name="de Vries R.P."/>
            <person name="Lundell T."/>
            <person name="Hibbett D.S."/>
            <person name="Henrissat B."/>
            <person name="Burton K.S."/>
            <person name="Kerrigan R.W."/>
            <person name="Challen M.P."/>
            <person name="Grigoriev I.V."/>
            <person name="Martin F."/>
        </authorList>
    </citation>
    <scope>NUCLEOTIDE SEQUENCE [LARGE SCALE GENOMIC DNA]</scope>
    <source>
        <strain evidence="3">JB137-S8 / ATCC MYA-4627 / FGSC 10392</strain>
    </source>
</reference>
<dbReference type="OrthoDB" id="3261690at2759"/>
<gene>
    <name evidence="2" type="ORF">AGABI1DRAFT_36555</name>
</gene>
<dbReference type="STRING" id="597362.K5XDH9"/>
<dbReference type="GeneID" id="18829196"/>
<dbReference type="AlphaFoldDB" id="K5XDH9"/>
<name>K5XDH9_AGABU</name>
<dbReference type="OMA" id="NCHERSK"/>
<accession>K5XDH9</accession>
<dbReference type="KEGG" id="abp:AGABI1DRAFT36555"/>
<organism evidence="2 3">
    <name type="scientific">Agaricus bisporus var. burnettii (strain JB137-S8 / ATCC MYA-4627 / FGSC 10392)</name>
    <name type="common">White button mushroom</name>
    <dbReference type="NCBI Taxonomy" id="597362"/>
    <lineage>
        <taxon>Eukaryota</taxon>
        <taxon>Fungi</taxon>
        <taxon>Dikarya</taxon>
        <taxon>Basidiomycota</taxon>
        <taxon>Agaricomycotina</taxon>
        <taxon>Agaricomycetes</taxon>
        <taxon>Agaricomycetidae</taxon>
        <taxon>Agaricales</taxon>
        <taxon>Agaricineae</taxon>
        <taxon>Agaricaceae</taxon>
        <taxon>Agaricus</taxon>
    </lineage>
</organism>
<dbReference type="HOGENOM" id="CLU_327899_0_0_1"/>
<feature type="region of interest" description="Disordered" evidence="1">
    <location>
        <begin position="669"/>
        <end position="689"/>
    </location>
</feature>
<sequence>MAQLYSNSPTVTHSLDGFTERLNNSFNDDDNDSFIKTALTGQYQDERGVGRQVFIDPLLNQVDEEDALKFTRDYDSAIGFSTNILVNGPITLHAVPHPTFSLTTSIHLHHSIEIGEDEAEQVPYHRIPNFELGTFGLRHHLHLFFPQLWSKERAMDQNPTRLTHNERSFWYTKALRPAIKDLLGEDVASQWPATVTTEEIRARRKTGQPSVGSRLIPEAAVSRLMDTIRMVLEQNESLKPEDVSWASNFFVMHTIRGVKHGYLHSPLYFDGTSCLRKLFSDASLSPHAHLQGEWWIDVGLEVSSEEGHCLQWVTAAHWKVVKEVLSIDDRDAKRITSLNSSKYSRDLSSHLTAISGFRITPGSRAEGPFGVAYVQAYTTDKTVTYGQDGIHHAKSVPAKEAFGSEQPCKSIDDIHTIYEAARKDNGSNARLEVRVPYASAIDVLLDPNECILRHALCSFTRDTWWNFRIIRLMAISRTLSLQEGAPASIRFMAETLLLTAGCLWMVNSLHARPEDGPASRDLMRATLPVTDESEVIRDILAYNTSVRPLWQHEEEEVDQDEQIPGVPYHPYGLVFFRSIMLETSRVDVPRFRCGGPGISPLSLKFFFDGMTISELQFKFKSSGLFDKEAISEFRPTNKKSCLPYINVTGAPEPTLFDLGSQGLALLPEAHDDGSDLDEASTPPPEGSQDIDTRVSALWRQFVMDITYKAPQKRGASNPSHVRINHEERLSADESPFETLNLASVFNDVWYKKANEAQWRTSFDWLFPPLGRKMAKNVQNYGACKYYHDWLHLLDTNKVNENLIEEIRNKLFQRVLKWKWIPYAQYDRIWTTSAKKPSSKYFNRWPPKEERLPAPHILLHTRAIPVFQLE</sequence>
<dbReference type="RefSeq" id="XP_007327174.1">
    <property type="nucleotide sequence ID" value="XM_007327112.1"/>
</dbReference>
<evidence type="ECO:0000256" key="1">
    <source>
        <dbReference type="SAM" id="MobiDB-lite"/>
    </source>
</evidence>
<evidence type="ECO:0000313" key="3">
    <source>
        <dbReference type="Proteomes" id="UP000008493"/>
    </source>
</evidence>
<dbReference type="Proteomes" id="UP000008493">
    <property type="component" value="Unassembled WGS sequence"/>
</dbReference>
<evidence type="ECO:0000313" key="2">
    <source>
        <dbReference type="EMBL" id="EKM81398.1"/>
    </source>
</evidence>
<dbReference type="EMBL" id="JH971387">
    <property type="protein sequence ID" value="EKM81398.1"/>
    <property type="molecule type" value="Genomic_DNA"/>
</dbReference>
<dbReference type="InParanoid" id="K5XDH9"/>